<protein>
    <recommendedName>
        <fullName evidence="4">CCDC144C-like coiled-coil domain-containing protein</fullName>
    </recommendedName>
</protein>
<reference evidence="5" key="1">
    <citation type="submission" date="2020-08" db="EMBL/GenBank/DDBJ databases">
        <authorList>
            <person name="Shumante A."/>
            <person name="Zimin A.V."/>
            <person name="Puiu D."/>
            <person name="Salzberg S.L."/>
        </authorList>
    </citation>
    <scope>NUCLEOTIDE SEQUENCE</scope>
    <source>
        <strain evidence="5">WC2-LM</strain>
        <tissue evidence="5">Liver</tissue>
    </source>
</reference>
<dbReference type="Proteomes" id="UP000662637">
    <property type="component" value="Unassembled WGS sequence"/>
</dbReference>
<comment type="caution">
    <text evidence="5">The sequence shown here is derived from an EMBL/GenBank/DDBJ whole genome shotgun (WGS) entry which is preliminary data.</text>
</comment>
<dbReference type="EMBL" id="WJEC01000982">
    <property type="protein sequence ID" value="KAF7480141.1"/>
    <property type="molecule type" value="Genomic_DNA"/>
</dbReference>
<dbReference type="Pfam" id="PF14915">
    <property type="entry name" value="CCDC144C"/>
    <property type="match status" value="1"/>
</dbReference>
<dbReference type="InterPro" id="IPR050657">
    <property type="entry name" value="Ankyrin_repeat_domain"/>
</dbReference>
<accession>A0A834QNX3</accession>
<evidence type="ECO:0000256" key="2">
    <source>
        <dbReference type="SAM" id="Coils"/>
    </source>
</evidence>
<organism evidence="5 6">
    <name type="scientific">Marmota monax</name>
    <name type="common">Woodchuck</name>
    <dbReference type="NCBI Taxonomy" id="9995"/>
    <lineage>
        <taxon>Eukaryota</taxon>
        <taxon>Metazoa</taxon>
        <taxon>Chordata</taxon>
        <taxon>Craniata</taxon>
        <taxon>Vertebrata</taxon>
        <taxon>Euteleostomi</taxon>
        <taxon>Mammalia</taxon>
        <taxon>Eutheria</taxon>
        <taxon>Euarchontoglires</taxon>
        <taxon>Glires</taxon>
        <taxon>Rodentia</taxon>
        <taxon>Sciuromorpha</taxon>
        <taxon>Sciuridae</taxon>
        <taxon>Xerinae</taxon>
        <taxon>Marmotini</taxon>
        <taxon>Marmota</taxon>
    </lineage>
</organism>
<name>A0A834QNX3_MARMO</name>
<evidence type="ECO:0000256" key="3">
    <source>
        <dbReference type="SAM" id="MobiDB-lite"/>
    </source>
</evidence>
<dbReference type="PANTHER" id="PTHR24147:SF64">
    <property type="entry name" value="ANKYRIN REPEAT DOMAIN-CONTAINING PROTEIN 19-RELATED"/>
    <property type="match status" value="1"/>
</dbReference>
<feature type="region of interest" description="Disordered" evidence="3">
    <location>
        <begin position="1"/>
        <end position="49"/>
    </location>
</feature>
<feature type="compositionally biased region" description="Basic and acidic residues" evidence="3">
    <location>
        <begin position="27"/>
        <end position="39"/>
    </location>
</feature>
<evidence type="ECO:0000256" key="1">
    <source>
        <dbReference type="ARBA" id="ARBA00023054"/>
    </source>
</evidence>
<dbReference type="InterPro" id="IPR039497">
    <property type="entry name" value="CC144C-like_CC_dom"/>
</dbReference>
<feature type="domain" description="CCDC144C-like coiled-coil" evidence="4">
    <location>
        <begin position="35"/>
        <end position="158"/>
    </location>
</feature>
<keyword evidence="1 2" id="KW-0175">Coiled coil</keyword>
<evidence type="ECO:0000313" key="6">
    <source>
        <dbReference type="Proteomes" id="UP000662637"/>
    </source>
</evidence>
<dbReference type="PANTHER" id="PTHR24147">
    <property type="entry name" value="ANKYRIN REPEAT DOMAIN 36-RELATED"/>
    <property type="match status" value="1"/>
</dbReference>
<evidence type="ECO:0000313" key="5">
    <source>
        <dbReference type="EMBL" id="KAF7480141.1"/>
    </source>
</evidence>
<gene>
    <name evidence="5" type="ORF">GHT09_008642</name>
</gene>
<evidence type="ECO:0000259" key="4">
    <source>
        <dbReference type="Pfam" id="PF14915"/>
    </source>
</evidence>
<proteinExistence type="predicted"/>
<feature type="coiled-coil region" evidence="2">
    <location>
        <begin position="49"/>
        <end position="154"/>
    </location>
</feature>
<sequence length="162" mass="18432">MDDPQDTIDAGAEAPGSAPGLEVTPEEESKRLGDNHSDQPRVPASGCTKKDLLQKYNSLEDKIALLRVNIDRVRCQSQDVEKRYLENIETVKAKSDDLQRTIRVYEKTQRETTFQRNQQLNDLKAEITMLTSELEKLKQGKARLEAELEPYRARLDLAPSHP</sequence>
<dbReference type="AlphaFoldDB" id="A0A834QNX3"/>